<dbReference type="GO" id="GO:0006633">
    <property type="term" value="P:fatty acid biosynthetic process"/>
    <property type="evidence" value="ECO:0007669"/>
    <property type="project" value="TreeGrafter"/>
</dbReference>
<dbReference type="SUPFAM" id="SSF55048">
    <property type="entry name" value="Probable ACP-binding domain of malonyl-CoA ACP transacylase"/>
    <property type="match status" value="1"/>
</dbReference>
<dbReference type="Pfam" id="PF00698">
    <property type="entry name" value="Acyl_transf_1"/>
    <property type="match status" value="1"/>
</dbReference>
<dbReference type="Proteomes" id="UP000504606">
    <property type="component" value="Unplaced"/>
</dbReference>
<protein>
    <submittedName>
        <fullName evidence="3">Fatty acid synthase-like</fullName>
    </submittedName>
</protein>
<dbReference type="PANTHER" id="PTHR43775:SF23">
    <property type="entry name" value="FATTY ACID SYNTHASE 3"/>
    <property type="match status" value="1"/>
</dbReference>
<proteinExistence type="predicted"/>
<dbReference type="OrthoDB" id="329835at2759"/>
<dbReference type="GeneID" id="113210549"/>
<dbReference type="PANTHER" id="PTHR43775">
    <property type="entry name" value="FATTY ACID SYNTHASE"/>
    <property type="match status" value="1"/>
</dbReference>
<dbReference type="RefSeq" id="XP_052124588.1">
    <property type="nucleotide sequence ID" value="XM_052268628.1"/>
</dbReference>
<dbReference type="GO" id="GO:0004312">
    <property type="term" value="F:fatty acid synthase activity"/>
    <property type="evidence" value="ECO:0007669"/>
    <property type="project" value="TreeGrafter"/>
</dbReference>
<organism evidence="2 3">
    <name type="scientific">Frankliniella occidentalis</name>
    <name type="common">Western flower thrips</name>
    <name type="synonym">Euthrips occidentalis</name>
    <dbReference type="NCBI Taxonomy" id="133901"/>
    <lineage>
        <taxon>Eukaryota</taxon>
        <taxon>Metazoa</taxon>
        <taxon>Ecdysozoa</taxon>
        <taxon>Arthropoda</taxon>
        <taxon>Hexapoda</taxon>
        <taxon>Insecta</taxon>
        <taxon>Pterygota</taxon>
        <taxon>Neoptera</taxon>
        <taxon>Paraneoptera</taxon>
        <taxon>Thysanoptera</taxon>
        <taxon>Terebrantia</taxon>
        <taxon>Thripoidea</taxon>
        <taxon>Thripidae</taxon>
        <taxon>Frankliniella</taxon>
    </lineage>
</organism>
<reference evidence="3" key="1">
    <citation type="submission" date="2025-08" db="UniProtKB">
        <authorList>
            <consortium name="RefSeq"/>
        </authorList>
    </citation>
    <scope>IDENTIFICATION</scope>
    <source>
        <tissue evidence="3">Whole organism</tissue>
    </source>
</reference>
<dbReference type="SUPFAM" id="SSF52151">
    <property type="entry name" value="FabD/lysophospholipase-like"/>
    <property type="match status" value="1"/>
</dbReference>
<dbReference type="Gene3D" id="3.10.129.110">
    <property type="entry name" value="Polyketide synthase dehydratase"/>
    <property type="match status" value="1"/>
</dbReference>
<evidence type="ECO:0000313" key="2">
    <source>
        <dbReference type="Proteomes" id="UP000504606"/>
    </source>
</evidence>
<name>A0A9C6UB89_FRAOC</name>
<accession>A0A9C6UB89</accession>
<dbReference type="Gene3D" id="3.40.366.10">
    <property type="entry name" value="Malonyl-Coenzyme A Acyl Carrier Protein, domain 2"/>
    <property type="match status" value="1"/>
</dbReference>
<dbReference type="InterPro" id="IPR050091">
    <property type="entry name" value="PKS_NRPS_Biosynth_Enz"/>
</dbReference>
<dbReference type="InterPro" id="IPR042104">
    <property type="entry name" value="PKS_dehydratase_sf"/>
</dbReference>
<keyword evidence="2" id="KW-1185">Reference proteome</keyword>
<gene>
    <name evidence="3" type="primary">LOC113210549</name>
</gene>
<dbReference type="KEGG" id="foc:113210549"/>
<dbReference type="InterPro" id="IPR016036">
    <property type="entry name" value="Malonyl_transacylase_ACP-bd"/>
</dbReference>
<dbReference type="InterPro" id="IPR016035">
    <property type="entry name" value="Acyl_Trfase/lysoPLipase"/>
</dbReference>
<feature type="domain" description="Malonyl-CoA:ACP transacylase (MAT)" evidence="1">
    <location>
        <begin position="1"/>
        <end position="290"/>
    </location>
</feature>
<evidence type="ECO:0000313" key="3">
    <source>
        <dbReference type="RefSeq" id="XP_052124588.1"/>
    </source>
</evidence>
<sequence length="547" mass="59821">MGSQWAGMGSALMKLPVFAETIERLHAVLQPRGVDLKAILTETGPTAFDNILKSFVGITACQIALTNVLTAVGVVPDGMVGHSVGELGCAYADGCLTEEQAILAAFARGKASSAVPLIKGKMAAIGLGYQDVLPRLPPTIDVACHNSSTSCTLSGPAQDVDSFVRKLSDEGVFARAVNVSDIAYHSRYIQPAAPHLLQHLKEVIPEPKPRSPRWLTTSVPVDKRDSELAKFCSAEYQTNNLLSPVLFEEALQFIPTQAVLIEVAPHGLLQAILKRALPDNVHIPLTQRGHADPLRLLLTAIGRMSFASVSPKVSALYPDVGFPVPRGTLSLAPLVLYANDESTNNDIMHLTDKWSLTVINLNVLYHVKVSGSRIFPLSEELVLMYESALARKAEKGESFHVSFQDILVKQWMPVSRNDDNFLEAHFMTGTTETQLLYVDENDKPHTALLGQTKVTVSGSEQPPVLHARDLEEDAIELAEDDVYQELAARGLEYTEKYKTIKSIRMGHRDWLVSVAPNGSLSATIEAVLQVYILKAIDESQELRLPRR</sequence>
<evidence type="ECO:0000259" key="1">
    <source>
        <dbReference type="SMART" id="SM00827"/>
    </source>
</evidence>
<dbReference type="SMART" id="SM00827">
    <property type="entry name" value="PKS_AT"/>
    <property type="match status" value="1"/>
</dbReference>
<dbReference type="InterPro" id="IPR014043">
    <property type="entry name" value="Acyl_transferase_dom"/>
</dbReference>
<dbReference type="InterPro" id="IPR001227">
    <property type="entry name" value="Ac_transferase_dom_sf"/>
</dbReference>
<dbReference type="AlphaFoldDB" id="A0A9C6UB89"/>